<comment type="caution">
    <text evidence="1">The sequence shown here is derived from an EMBL/GenBank/DDBJ whole genome shotgun (WGS) entry which is preliminary data.</text>
</comment>
<gene>
    <name evidence="1" type="ORF">TIFTF001_003950</name>
</gene>
<evidence type="ECO:0000313" key="2">
    <source>
        <dbReference type="Proteomes" id="UP001187192"/>
    </source>
</evidence>
<name>A0AA87ZTV9_FICCA</name>
<dbReference type="EMBL" id="BTGU01000004">
    <property type="protein sequence ID" value="GMN33073.1"/>
    <property type="molecule type" value="Genomic_DNA"/>
</dbReference>
<feature type="non-terminal residue" evidence="1">
    <location>
        <position position="1"/>
    </location>
</feature>
<organism evidence="1 2">
    <name type="scientific">Ficus carica</name>
    <name type="common">Common fig</name>
    <dbReference type="NCBI Taxonomy" id="3494"/>
    <lineage>
        <taxon>Eukaryota</taxon>
        <taxon>Viridiplantae</taxon>
        <taxon>Streptophyta</taxon>
        <taxon>Embryophyta</taxon>
        <taxon>Tracheophyta</taxon>
        <taxon>Spermatophyta</taxon>
        <taxon>Magnoliopsida</taxon>
        <taxon>eudicotyledons</taxon>
        <taxon>Gunneridae</taxon>
        <taxon>Pentapetalae</taxon>
        <taxon>rosids</taxon>
        <taxon>fabids</taxon>
        <taxon>Rosales</taxon>
        <taxon>Moraceae</taxon>
        <taxon>Ficeae</taxon>
        <taxon>Ficus</taxon>
    </lineage>
</organism>
<dbReference type="Proteomes" id="UP001187192">
    <property type="component" value="Unassembled WGS sequence"/>
</dbReference>
<accession>A0AA87ZTV9</accession>
<protein>
    <submittedName>
        <fullName evidence="1">Uncharacterized protein</fullName>
    </submittedName>
</protein>
<reference evidence="1" key="1">
    <citation type="submission" date="2023-07" db="EMBL/GenBank/DDBJ databases">
        <title>draft genome sequence of fig (Ficus carica).</title>
        <authorList>
            <person name="Takahashi T."/>
            <person name="Nishimura K."/>
        </authorList>
    </citation>
    <scope>NUCLEOTIDE SEQUENCE</scope>
</reference>
<evidence type="ECO:0000313" key="1">
    <source>
        <dbReference type="EMBL" id="GMN33073.1"/>
    </source>
</evidence>
<keyword evidence="2" id="KW-1185">Reference proteome</keyword>
<proteinExistence type="predicted"/>
<sequence length="9" mass="1003">IVSSHSRAF</sequence>